<dbReference type="Gene3D" id="2.60.200.20">
    <property type="match status" value="1"/>
</dbReference>
<feature type="compositionally biased region" description="Basic and acidic residues" evidence="1">
    <location>
        <begin position="331"/>
        <end position="362"/>
    </location>
</feature>
<name>A0A6L2JKR6_TANCI</name>
<dbReference type="PROSITE" id="PS50006">
    <property type="entry name" value="FHA_DOMAIN"/>
    <property type="match status" value="1"/>
</dbReference>
<organism evidence="3">
    <name type="scientific">Tanacetum cinerariifolium</name>
    <name type="common">Dalmatian daisy</name>
    <name type="synonym">Chrysanthemum cinerariifolium</name>
    <dbReference type="NCBI Taxonomy" id="118510"/>
    <lineage>
        <taxon>Eukaryota</taxon>
        <taxon>Viridiplantae</taxon>
        <taxon>Streptophyta</taxon>
        <taxon>Embryophyta</taxon>
        <taxon>Tracheophyta</taxon>
        <taxon>Spermatophyta</taxon>
        <taxon>Magnoliopsida</taxon>
        <taxon>eudicotyledons</taxon>
        <taxon>Gunneridae</taxon>
        <taxon>Pentapetalae</taxon>
        <taxon>asterids</taxon>
        <taxon>campanulids</taxon>
        <taxon>Asterales</taxon>
        <taxon>Asteraceae</taxon>
        <taxon>Asteroideae</taxon>
        <taxon>Anthemideae</taxon>
        <taxon>Anthemidinae</taxon>
        <taxon>Tanacetum</taxon>
    </lineage>
</organism>
<dbReference type="InterPro" id="IPR000253">
    <property type="entry name" value="FHA_dom"/>
</dbReference>
<evidence type="ECO:0000259" key="2">
    <source>
        <dbReference type="PROSITE" id="PS50006"/>
    </source>
</evidence>
<proteinExistence type="predicted"/>
<feature type="region of interest" description="Disordered" evidence="1">
    <location>
        <begin position="316"/>
        <end position="362"/>
    </location>
</feature>
<evidence type="ECO:0000256" key="1">
    <source>
        <dbReference type="SAM" id="MobiDB-lite"/>
    </source>
</evidence>
<dbReference type="Pfam" id="PF00498">
    <property type="entry name" value="FHA"/>
    <property type="match status" value="1"/>
</dbReference>
<dbReference type="EMBL" id="BKCJ010000814">
    <property type="protein sequence ID" value="GEU36475.1"/>
    <property type="molecule type" value="Genomic_DNA"/>
</dbReference>
<gene>
    <name evidence="3" type="ORF">Tci_008453</name>
</gene>
<dbReference type="SUPFAM" id="SSF49879">
    <property type="entry name" value="SMAD/FHA domain"/>
    <property type="match status" value="1"/>
</dbReference>
<feature type="domain" description="FHA" evidence="2">
    <location>
        <begin position="34"/>
        <end position="86"/>
    </location>
</feature>
<sequence length="414" mass="45890">MEEENPSSSTNIKLIIEKGPKEGESIEYKSNKLIKIGRVARGNTCQIKEAGISSNHISIHFDNHLIKWMLTDLDSSNGTFLNAQKLQPHVATALNDGDRIKIGELTSIIVKIGMVAEPVVELRRNPRRQGRSKPVVEKISEIGLDDKLGESVVEEGVGKRNLRSRGKKALDTKNVVESASSERILRSSKKAEKVTEVPELSKIPEETTDIVVAVEPKNTRGRKKKLLPVDVSEGTGLDEQKLAEAVPVAGRRTRRGRMAVAVEPLKNVESSVVEENVNDGNETIRVDEGNKANNEPAQDQVVEKLVLLEEGRDGMESVAEGSSVKGSSKVADVDKGKKVAEELKSRQDGAKGSMKKTEPDSRKWDLEKMTLGDFFDYIEEQLPKQIIDESEKIIADLEEKARQCYRIRQKVSKQ</sequence>
<reference evidence="3" key="1">
    <citation type="journal article" date="2019" name="Sci. Rep.">
        <title>Draft genome of Tanacetum cinerariifolium, the natural source of mosquito coil.</title>
        <authorList>
            <person name="Yamashiro T."/>
            <person name="Shiraishi A."/>
            <person name="Satake H."/>
            <person name="Nakayama K."/>
        </authorList>
    </citation>
    <scope>NUCLEOTIDE SEQUENCE</scope>
</reference>
<protein>
    <submittedName>
        <fullName evidence="3">FHA domain-containing protein At4g14490-like</fullName>
    </submittedName>
</protein>
<comment type="caution">
    <text evidence="3">The sequence shown here is derived from an EMBL/GenBank/DDBJ whole genome shotgun (WGS) entry which is preliminary data.</text>
</comment>
<dbReference type="PANTHER" id="PTHR23308">
    <property type="entry name" value="NUCLEAR INHIBITOR OF PROTEIN PHOSPHATASE-1"/>
    <property type="match status" value="1"/>
</dbReference>
<dbReference type="CDD" id="cd00060">
    <property type="entry name" value="FHA"/>
    <property type="match status" value="1"/>
</dbReference>
<evidence type="ECO:0000313" key="3">
    <source>
        <dbReference type="EMBL" id="GEU36475.1"/>
    </source>
</evidence>
<dbReference type="SMART" id="SM00240">
    <property type="entry name" value="FHA"/>
    <property type="match status" value="1"/>
</dbReference>
<dbReference type="InterPro" id="IPR008984">
    <property type="entry name" value="SMAD_FHA_dom_sf"/>
</dbReference>
<dbReference type="InterPro" id="IPR050923">
    <property type="entry name" value="Cell_Proc_Reg/RNA_Proc"/>
</dbReference>
<accession>A0A6L2JKR6</accession>
<dbReference type="AlphaFoldDB" id="A0A6L2JKR6"/>